<proteinExistence type="predicted"/>
<gene>
    <name evidence="2" type="ORF">J2S03_001887</name>
</gene>
<keyword evidence="1" id="KW-0812">Transmembrane</keyword>
<dbReference type="RefSeq" id="WP_274454719.1">
    <property type="nucleotide sequence ID" value="NZ_CP067097.1"/>
</dbReference>
<keyword evidence="1" id="KW-1133">Transmembrane helix</keyword>
<evidence type="ECO:0000313" key="2">
    <source>
        <dbReference type="EMBL" id="MDQ0190024.1"/>
    </source>
</evidence>
<organism evidence="2 3">
    <name type="scientific">Alicyclobacillus cycloheptanicus</name>
    <dbReference type="NCBI Taxonomy" id="1457"/>
    <lineage>
        <taxon>Bacteria</taxon>
        <taxon>Bacillati</taxon>
        <taxon>Bacillota</taxon>
        <taxon>Bacilli</taxon>
        <taxon>Bacillales</taxon>
        <taxon>Alicyclobacillaceae</taxon>
        <taxon>Alicyclobacillus</taxon>
    </lineage>
</organism>
<dbReference type="Proteomes" id="UP001232973">
    <property type="component" value="Unassembled WGS sequence"/>
</dbReference>
<name>A0ABT9XJ14_9BACL</name>
<sequence>MRWLHEAPPVRLSPAALGTVTMFLAVFYFFFTRPNAADDGTNQAQ</sequence>
<protein>
    <submittedName>
        <fullName evidence="2">Uncharacterized protein</fullName>
    </submittedName>
</protein>
<keyword evidence="1" id="KW-0472">Membrane</keyword>
<reference evidence="2 3" key="1">
    <citation type="submission" date="2023-07" db="EMBL/GenBank/DDBJ databases">
        <title>Genomic Encyclopedia of Type Strains, Phase IV (KMG-IV): sequencing the most valuable type-strain genomes for metagenomic binning, comparative biology and taxonomic classification.</title>
        <authorList>
            <person name="Goeker M."/>
        </authorList>
    </citation>
    <scope>NUCLEOTIDE SEQUENCE [LARGE SCALE GENOMIC DNA]</scope>
    <source>
        <strain evidence="2 3">DSM 4006</strain>
    </source>
</reference>
<evidence type="ECO:0000313" key="3">
    <source>
        <dbReference type="Proteomes" id="UP001232973"/>
    </source>
</evidence>
<dbReference type="EMBL" id="JAUSTP010000013">
    <property type="protein sequence ID" value="MDQ0190024.1"/>
    <property type="molecule type" value="Genomic_DNA"/>
</dbReference>
<evidence type="ECO:0000256" key="1">
    <source>
        <dbReference type="SAM" id="Phobius"/>
    </source>
</evidence>
<feature type="transmembrane region" description="Helical" evidence="1">
    <location>
        <begin position="12"/>
        <end position="31"/>
    </location>
</feature>
<comment type="caution">
    <text evidence="2">The sequence shown here is derived from an EMBL/GenBank/DDBJ whole genome shotgun (WGS) entry which is preliminary data.</text>
</comment>
<accession>A0ABT9XJ14</accession>
<keyword evidence="3" id="KW-1185">Reference proteome</keyword>